<proteinExistence type="predicted"/>
<evidence type="ECO:0000313" key="4">
    <source>
        <dbReference type="EMBL" id="SNS18453.1"/>
    </source>
</evidence>
<dbReference type="SUPFAM" id="SSF81296">
    <property type="entry name" value="E set domains"/>
    <property type="match status" value="8"/>
</dbReference>
<dbReference type="InterPro" id="IPR002909">
    <property type="entry name" value="IPT_dom"/>
</dbReference>
<dbReference type="PANTHER" id="PTHR46769:SF2">
    <property type="entry name" value="FIBROCYSTIN-L ISOFORM 2 PRECURSOR-RELATED"/>
    <property type="match status" value="1"/>
</dbReference>
<accession>A0A239CGI2</accession>
<feature type="domain" description="VWFA" evidence="3">
    <location>
        <begin position="70"/>
        <end position="265"/>
    </location>
</feature>
<dbReference type="SMART" id="SM00429">
    <property type="entry name" value="IPT"/>
    <property type="match status" value="7"/>
</dbReference>
<dbReference type="InterPro" id="IPR052387">
    <property type="entry name" value="Fibrocystin"/>
</dbReference>
<dbReference type="SMART" id="SM00327">
    <property type="entry name" value="VWA"/>
    <property type="match status" value="1"/>
</dbReference>
<dbReference type="RefSeq" id="WP_089282202.1">
    <property type="nucleotide sequence ID" value="NZ_FZOJ01000005.1"/>
</dbReference>
<keyword evidence="5" id="KW-1185">Reference proteome</keyword>
<dbReference type="Pfam" id="PF01833">
    <property type="entry name" value="TIG"/>
    <property type="match status" value="8"/>
</dbReference>
<dbReference type="Proteomes" id="UP000198304">
    <property type="component" value="Unassembled WGS sequence"/>
</dbReference>
<dbReference type="PROSITE" id="PS50234">
    <property type="entry name" value="VWFA"/>
    <property type="match status" value="1"/>
</dbReference>
<evidence type="ECO:0000313" key="5">
    <source>
        <dbReference type="Proteomes" id="UP000198304"/>
    </source>
</evidence>
<gene>
    <name evidence="4" type="ORF">SAMN05446037_1005163</name>
</gene>
<feature type="chain" id="PRO_5039581223" evidence="2">
    <location>
        <begin position="23"/>
        <end position="1071"/>
    </location>
</feature>
<dbReference type="OrthoDB" id="1656124at2"/>
<evidence type="ECO:0000259" key="3">
    <source>
        <dbReference type="PROSITE" id="PS50234"/>
    </source>
</evidence>
<dbReference type="Gene3D" id="2.60.40.10">
    <property type="entry name" value="Immunoglobulins"/>
    <property type="match status" value="8"/>
</dbReference>
<dbReference type="SUPFAM" id="SSF53300">
    <property type="entry name" value="vWA-like"/>
    <property type="match status" value="1"/>
</dbReference>
<dbReference type="CDD" id="cd00198">
    <property type="entry name" value="vWFA"/>
    <property type="match status" value="1"/>
</dbReference>
<reference evidence="5" key="1">
    <citation type="submission" date="2017-06" db="EMBL/GenBank/DDBJ databases">
        <authorList>
            <person name="Varghese N."/>
            <person name="Submissions S."/>
        </authorList>
    </citation>
    <scope>NUCLEOTIDE SEQUENCE [LARGE SCALE GENOMIC DNA]</scope>
    <source>
        <strain evidence="5">SCA</strain>
    </source>
</reference>
<dbReference type="CDD" id="cd00102">
    <property type="entry name" value="IPT"/>
    <property type="match status" value="8"/>
</dbReference>
<dbReference type="InterPro" id="IPR002035">
    <property type="entry name" value="VWF_A"/>
</dbReference>
<protein>
    <submittedName>
        <fullName evidence="4">IPT/TIG domain-containing protein</fullName>
    </submittedName>
</protein>
<organism evidence="4 5">
    <name type="scientific">Anaerovirgula multivorans</name>
    <dbReference type="NCBI Taxonomy" id="312168"/>
    <lineage>
        <taxon>Bacteria</taxon>
        <taxon>Bacillati</taxon>
        <taxon>Bacillota</taxon>
        <taxon>Clostridia</taxon>
        <taxon>Peptostreptococcales</taxon>
        <taxon>Natronincolaceae</taxon>
        <taxon>Anaerovirgula</taxon>
    </lineage>
</organism>
<dbReference type="InterPro" id="IPR036465">
    <property type="entry name" value="vWFA_dom_sf"/>
</dbReference>
<dbReference type="InterPro" id="IPR014756">
    <property type="entry name" value="Ig_E-set"/>
</dbReference>
<evidence type="ECO:0000256" key="1">
    <source>
        <dbReference type="ARBA" id="ARBA00022729"/>
    </source>
</evidence>
<dbReference type="Pfam" id="PF00092">
    <property type="entry name" value="VWA"/>
    <property type="match status" value="1"/>
</dbReference>
<sequence>MKMFKKGLSILLSFVFLFTALASGTVSYASTNYVSTAKYVNPTSIYVGEEAEIALSIKGIEPTNVILPNDVILILDKSGSMKPTYEENNGEDKMAFAKEAAQGFIDLMDFTKHRVGVVDYSDVNKIGTFPLTTDGSSGKEYIDAIKADGGTATGDAIYAAIDLLKDKRGEAQPVIVILTDGDATIPRKNSQDKETPYAYAKEAAAVAKEDGIVFYTIALLTEGTNPETSGPNNLLKEMATTAQHHHFVLGSVGLAEIYARIVQEIGRASAYNVIVTDTVAPEFEIVPDSYNHNIPKPSVEGNTLTWNFHELKDEELIFTYKIRHKQDAKTGSLNVAANSTISYLDYTGTETTSNITIPKITVNQHSPIITSLENDKGHVDGGETVIINGNYFRPDLVVDFGSKRATNVVFIDETKVSVTAPSGKQGAVTVKLSNTDGQFATAEYSYWADPIITKINPEKGPITGGTQVRIDGQYFMPGMQVKFGDQLASNVNVFNSNSSVNATTPASLVTGPVDIELINTDGTKVTAIGGFTYEGLPEVTVTSVSPDTGLVTGGIFVEIYGSNFQPSAKVFFGDKQANGFFYFNSTKLRVLAPSVEEAGPIDVKVINGDGQSGVLQNGFTYLSPPGEPAPVISSVTPDTGLVSGGYTAEINGDHIKSNASVYFGNTKAPITFYYNKNKIKVTVPAGAAGVTDIKIVNPDGQEAVLSEGFTYTEPPKVVPTITSITPDNGPVTGGTHVIIEGSNIQSNAKVYFADKQVPISYYFGSSKIRVISPAMENAGAVDVKIVSTDNEEAVAVNGFTYTSVAPTVTSVSPDNGLESGGYQVFINGTNFKNNATVLFGENVAPIASYFNSSRIRVTAPEGSAGAVDVKVINPDGESGTLEDGFTYTEPPKPPEPTITSITPNNGEVETSLSVDIKGTNFASGSKVYIGSTQCVGFYYYNSSRLRVLYPKSSVAGPVDVTVVNPDGQSVTLTDGFVYNEKPKDPPPVITSVTPNTGKINTNSTIDIYGTGFKSGSKVYFGSTQANWVYYVSGTRVRVSTPKTDVEGTVDITIVNPDEQSVTLTDAFTYIQ</sequence>
<feature type="signal peptide" evidence="2">
    <location>
        <begin position="1"/>
        <end position="22"/>
    </location>
</feature>
<dbReference type="EMBL" id="FZOJ01000005">
    <property type="protein sequence ID" value="SNS18453.1"/>
    <property type="molecule type" value="Genomic_DNA"/>
</dbReference>
<evidence type="ECO:0000256" key="2">
    <source>
        <dbReference type="SAM" id="SignalP"/>
    </source>
</evidence>
<keyword evidence="1 2" id="KW-0732">Signal</keyword>
<dbReference type="AlphaFoldDB" id="A0A239CGI2"/>
<name>A0A239CGI2_9FIRM</name>
<dbReference type="InterPro" id="IPR013783">
    <property type="entry name" value="Ig-like_fold"/>
</dbReference>
<dbReference type="Gene3D" id="3.40.50.410">
    <property type="entry name" value="von Willebrand factor, type A domain"/>
    <property type="match status" value="1"/>
</dbReference>
<dbReference type="PANTHER" id="PTHR46769">
    <property type="entry name" value="POLYCYSTIC KIDNEY AND HEPATIC DISEASE 1 (AUTOSOMAL RECESSIVE)-LIKE 1"/>
    <property type="match status" value="1"/>
</dbReference>